<organism evidence="3 4">
    <name type="scientific">Caproicibacter fermentans</name>
    <dbReference type="NCBI Taxonomy" id="2576756"/>
    <lineage>
        <taxon>Bacteria</taxon>
        <taxon>Bacillati</taxon>
        <taxon>Bacillota</taxon>
        <taxon>Clostridia</taxon>
        <taxon>Eubacteriales</taxon>
        <taxon>Acutalibacteraceae</taxon>
        <taxon>Caproicibacter</taxon>
    </lineage>
</organism>
<dbReference type="Gene3D" id="3.40.50.20">
    <property type="match status" value="1"/>
</dbReference>
<evidence type="ECO:0000313" key="3">
    <source>
        <dbReference type="EMBL" id="MVB10058.1"/>
    </source>
</evidence>
<sequence length="313" mass="34530">MKKALILAGGTATAWHIADVIRRCYGEELDLLVCDINPSYLVHTSILADKFIRVPSIREPEYYQTMLKILESEQIDVLFPLIDDDILLFPADNPDLKRLGVVSAAPPRKTVIALSNKANLQETLSRIGVRTPKVISSLPEIRPDREYFIKDKVGCGSKGAHTVLGKDISSLSGTQILQELCGTPEITVDAVNDGVRIHTVCRERIEIKLGVSTKCRVFFDEEIQEIVEKIAASVKLPAVFCIQFMTDPDGRWSLTDFNLRSGGGSAISAAVGFEAVRAAVGILTGLKTDVSECLRRPDTARYVVRTYREVVTQ</sequence>
<keyword evidence="1" id="KW-0547">Nucleotide-binding</keyword>
<dbReference type="SUPFAM" id="SSF56059">
    <property type="entry name" value="Glutathione synthetase ATP-binding domain-like"/>
    <property type="match status" value="1"/>
</dbReference>
<dbReference type="Gene3D" id="3.30.470.20">
    <property type="entry name" value="ATP-grasp fold, B domain"/>
    <property type="match status" value="1"/>
</dbReference>
<dbReference type="InterPro" id="IPR048764">
    <property type="entry name" value="PylC_N"/>
</dbReference>
<gene>
    <name evidence="3" type="ORF">CAFE_07310</name>
</gene>
<evidence type="ECO:0000259" key="2">
    <source>
        <dbReference type="PROSITE" id="PS50975"/>
    </source>
</evidence>
<comment type="caution">
    <text evidence="3">The sequence shown here is derived from an EMBL/GenBank/DDBJ whole genome shotgun (WGS) entry which is preliminary data.</text>
</comment>
<name>A0A6N8HWL0_9FIRM</name>
<dbReference type="PROSITE" id="PS50975">
    <property type="entry name" value="ATP_GRASP"/>
    <property type="match status" value="1"/>
</dbReference>
<dbReference type="GO" id="GO:0005524">
    <property type="term" value="F:ATP binding"/>
    <property type="evidence" value="ECO:0007669"/>
    <property type="project" value="UniProtKB-UniRule"/>
</dbReference>
<keyword evidence="4" id="KW-1185">Reference proteome</keyword>
<dbReference type="Proteomes" id="UP000469440">
    <property type="component" value="Unassembled WGS sequence"/>
</dbReference>
<proteinExistence type="predicted"/>
<dbReference type="AlphaFoldDB" id="A0A6N8HWL0"/>
<dbReference type="Pfam" id="PF15632">
    <property type="entry name" value="ATPgrasp_Ter"/>
    <property type="match status" value="1"/>
</dbReference>
<reference evidence="3 4" key="1">
    <citation type="submission" date="2019-09" db="EMBL/GenBank/DDBJ databases">
        <title>Genome sequence of Clostridium sp. EA1.</title>
        <authorList>
            <person name="Poehlein A."/>
            <person name="Bengelsdorf F.R."/>
            <person name="Daniel R."/>
        </authorList>
    </citation>
    <scope>NUCLEOTIDE SEQUENCE [LARGE SCALE GENOMIC DNA]</scope>
    <source>
        <strain evidence="3 4">EA1</strain>
    </source>
</reference>
<dbReference type="GO" id="GO:0046872">
    <property type="term" value="F:metal ion binding"/>
    <property type="evidence" value="ECO:0007669"/>
    <property type="project" value="InterPro"/>
</dbReference>
<dbReference type="InterPro" id="IPR011761">
    <property type="entry name" value="ATP-grasp"/>
</dbReference>
<evidence type="ECO:0000313" key="4">
    <source>
        <dbReference type="Proteomes" id="UP000469440"/>
    </source>
</evidence>
<accession>A0A6N8HWL0</accession>
<dbReference type="Pfam" id="PF21360">
    <property type="entry name" value="PylC-like_N"/>
    <property type="match status" value="1"/>
</dbReference>
<dbReference type="OrthoDB" id="9765608at2"/>
<evidence type="ECO:0000256" key="1">
    <source>
        <dbReference type="PROSITE-ProRule" id="PRU00409"/>
    </source>
</evidence>
<feature type="domain" description="ATP-grasp" evidence="2">
    <location>
        <begin position="221"/>
        <end position="284"/>
    </location>
</feature>
<protein>
    <submittedName>
        <fullName evidence="3">ATP-grasp in the biosynthetic pathway with Ter operon</fullName>
    </submittedName>
</protein>
<keyword evidence="1" id="KW-0067">ATP-binding</keyword>
<dbReference type="EMBL" id="VWXL01000018">
    <property type="protein sequence ID" value="MVB10058.1"/>
    <property type="molecule type" value="Genomic_DNA"/>
</dbReference>
<dbReference type="RefSeq" id="WP_156989822.1">
    <property type="nucleotide sequence ID" value="NZ_VWXL01000018.1"/>
</dbReference>